<gene>
    <name evidence="2" type="ORF">DFH05DRAFT_445688</name>
</gene>
<organism evidence="2 3">
    <name type="scientific">Lentinula detonsa</name>
    <dbReference type="NCBI Taxonomy" id="2804962"/>
    <lineage>
        <taxon>Eukaryota</taxon>
        <taxon>Fungi</taxon>
        <taxon>Dikarya</taxon>
        <taxon>Basidiomycota</taxon>
        <taxon>Agaricomycotina</taxon>
        <taxon>Agaricomycetes</taxon>
        <taxon>Agaricomycetidae</taxon>
        <taxon>Agaricales</taxon>
        <taxon>Marasmiineae</taxon>
        <taxon>Omphalotaceae</taxon>
        <taxon>Lentinula</taxon>
    </lineage>
</organism>
<dbReference type="EMBL" id="JANVFU010000015">
    <property type="protein sequence ID" value="KAJ3740052.1"/>
    <property type="molecule type" value="Genomic_DNA"/>
</dbReference>
<feature type="domain" description="Aminoglycoside phosphotransferase" evidence="1">
    <location>
        <begin position="61"/>
        <end position="290"/>
    </location>
</feature>
<proteinExistence type="predicted"/>
<keyword evidence="2" id="KW-0418">Kinase</keyword>
<evidence type="ECO:0000259" key="1">
    <source>
        <dbReference type="Pfam" id="PF01636"/>
    </source>
</evidence>
<dbReference type="Pfam" id="PF01636">
    <property type="entry name" value="APH"/>
    <property type="match status" value="1"/>
</dbReference>
<name>A0A9W8NSU1_9AGAR</name>
<dbReference type="GO" id="GO:0016301">
    <property type="term" value="F:kinase activity"/>
    <property type="evidence" value="ECO:0007669"/>
    <property type="project" value="UniProtKB-KW"/>
</dbReference>
<dbReference type="PANTHER" id="PTHR21310">
    <property type="entry name" value="AMINOGLYCOSIDE PHOSPHOTRANSFERASE-RELATED-RELATED"/>
    <property type="match status" value="1"/>
</dbReference>
<dbReference type="AlphaFoldDB" id="A0A9W8NSU1"/>
<evidence type="ECO:0000313" key="2">
    <source>
        <dbReference type="EMBL" id="KAJ3740052.1"/>
    </source>
</evidence>
<dbReference type="PANTHER" id="PTHR21310:SF15">
    <property type="entry name" value="AMINOGLYCOSIDE PHOSPHOTRANSFERASE DOMAIN-CONTAINING PROTEIN"/>
    <property type="match status" value="1"/>
</dbReference>
<sequence>MLRALLYIPWKLWTLFPDSLRRRTYLYIAKNWGITHIWNVTRLPFGLALKRTHNRSPDIEANSIRFVRRNTTIPVPDVLDTVPPDGKNNSGLLLTSWIEGETLSSWIQRHLLWPAGFQKNADVILYSDSLEEQADALANLKTMFPEVNVPDDHTLLVELRDALTQIRSLPAPLSAPQICNINGGPTIWARCRDRCLLPPVNTITEFHELLFQQVSWTSRLERLRLIAKPVHSRDYRITFTHSDLNPENILVKDDHLVAIIDWEFAGWYPEYWEYTQLVMQNLHIRPQEEFWKRVGFFSGQYIEELKLERALWHSTGDMSIAPGVIPDDYLDQPM</sequence>
<evidence type="ECO:0000313" key="3">
    <source>
        <dbReference type="Proteomes" id="UP001142393"/>
    </source>
</evidence>
<dbReference type="SUPFAM" id="SSF56112">
    <property type="entry name" value="Protein kinase-like (PK-like)"/>
    <property type="match status" value="1"/>
</dbReference>
<dbReference type="Gene3D" id="3.90.1200.10">
    <property type="match status" value="1"/>
</dbReference>
<comment type="caution">
    <text evidence="2">The sequence shown here is derived from an EMBL/GenBank/DDBJ whole genome shotgun (WGS) entry which is preliminary data.</text>
</comment>
<keyword evidence="2" id="KW-0808">Transferase</keyword>
<accession>A0A9W8NSU1</accession>
<dbReference type="InterPro" id="IPR002575">
    <property type="entry name" value="Aminoglycoside_PTrfase"/>
</dbReference>
<keyword evidence="3" id="KW-1185">Reference proteome</keyword>
<reference evidence="2 3" key="1">
    <citation type="journal article" date="2023" name="Proc. Natl. Acad. Sci. U.S.A.">
        <title>A global phylogenomic analysis of the shiitake genus Lentinula.</title>
        <authorList>
            <person name="Sierra-Patev S."/>
            <person name="Min B."/>
            <person name="Naranjo-Ortiz M."/>
            <person name="Looney B."/>
            <person name="Konkel Z."/>
            <person name="Slot J.C."/>
            <person name="Sakamoto Y."/>
            <person name="Steenwyk J.L."/>
            <person name="Rokas A."/>
            <person name="Carro J."/>
            <person name="Camarero S."/>
            <person name="Ferreira P."/>
            <person name="Molpeceres G."/>
            <person name="Ruiz-Duenas F.J."/>
            <person name="Serrano A."/>
            <person name="Henrissat B."/>
            <person name="Drula E."/>
            <person name="Hughes K.W."/>
            <person name="Mata J.L."/>
            <person name="Ishikawa N.K."/>
            <person name="Vargas-Isla R."/>
            <person name="Ushijima S."/>
            <person name="Smith C.A."/>
            <person name="Donoghue J."/>
            <person name="Ahrendt S."/>
            <person name="Andreopoulos W."/>
            <person name="He G."/>
            <person name="LaButti K."/>
            <person name="Lipzen A."/>
            <person name="Ng V."/>
            <person name="Riley R."/>
            <person name="Sandor L."/>
            <person name="Barry K."/>
            <person name="Martinez A.T."/>
            <person name="Xiao Y."/>
            <person name="Gibbons J.G."/>
            <person name="Terashima K."/>
            <person name="Grigoriev I.V."/>
            <person name="Hibbett D."/>
        </authorList>
    </citation>
    <scope>NUCLEOTIDE SEQUENCE [LARGE SCALE GENOMIC DNA]</scope>
    <source>
        <strain evidence="2 3">TFB7810</strain>
    </source>
</reference>
<dbReference type="InterPro" id="IPR051678">
    <property type="entry name" value="AGP_Transferase"/>
</dbReference>
<protein>
    <submittedName>
        <fullName evidence="2">Kinase-like protein</fullName>
    </submittedName>
</protein>
<dbReference type="Proteomes" id="UP001142393">
    <property type="component" value="Unassembled WGS sequence"/>
</dbReference>
<dbReference type="InterPro" id="IPR011009">
    <property type="entry name" value="Kinase-like_dom_sf"/>
</dbReference>